<evidence type="ECO:0000313" key="2">
    <source>
        <dbReference type="Proteomes" id="UP000076842"/>
    </source>
</evidence>
<sequence>MIERCCPLGRSAHVLRAAHLLRSHQLMAFTYNHSPLTVPFSLALLMAASASFFRFVHRSSFQPLPHVPQAEPFVLPLLP</sequence>
<name>A0A166JFA2_9BASI</name>
<dbReference type="InParanoid" id="A0A166JFA2"/>
<keyword evidence="2" id="KW-1185">Reference proteome</keyword>
<accession>A0A166JFA2</accession>
<proteinExistence type="predicted"/>
<reference evidence="1 2" key="1">
    <citation type="journal article" date="2016" name="Mol. Biol. Evol.">
        <title>Comparative Genomics of Early-Diverging Mushroom-Forming Fungi Provides Insights into the Origins of Lignocellulose Decay Capabilities.</title>
        <authorList>
            <person name="Nagy L.G."/>
            <person name="Riley R."/>
            <person name="Tritt A."/>
            <person name="Adam C."/>
            <person name="Daum C."/>
            <person name="Floudas D."/>
            <person name="Sun H."/>
            <person name="Yadav J.S."/>
            <person name="Pangilinan J."/>
            <person name="Larsson K.H."/>
            <person name="Matsuura K."/>
            <person name="Barry K."/>
            <person name="Labutti K."/>
            <person name="Kuo R."/>
            <person name="Ohm R.A."/>
            <person name="Bhattacharya S.S."/>
            <person name="Shirouzu T."/>
            <person name="Yoshinaga Y."/>
            <person name="Martin F.M."/>
            <person name="Grigoriev I.V."/>
            <person name="Hibbett D.S."/>
        </authorList>
    </citation>
    <scope>NUCLEOTIDE SEQUENCE [LARGE SCALE GENOMIC DNA]</scope>
    <source>
        <strain evidence="1 2">HHB12733</strain>
    </source>
</reference>
<dbReference type="AlphaFoldDB" id="A0A166JFA2"/>
<dbReference type="EMBL" id="KV424434">
    <property type="protein sequence ID" value="KZT44666.1"/>
    <property type="molecule type" value="Genomic_DNA"/>
</dbReference>
<feature type="non-terminal residue" evidence="1">
    <location>
        <position position="1"/>
    </location>
</feature>
<dbReference type="Proteomes" id="UP000076842">
    <property type="component" value="Unassembled WGS sequence"/>
</dbReference>
<gene>
    <name evidence="1" type="ORF">CALCODRAFT_505196</name>
</gene>
<protein>
    <submittedName>
        <fullName evidence="1">Uncharacterized protein</fullName>
    </submittedName>
</protein>
<evidence type="ECO:0000313" key="1">
    <source>
        <dbReference type="EMBL" id="KZT44666.1"/>
    </source>
</evidence>
<organism evidence="1 2">
    <name type="scientific">Calocera cornea HHB12733</name>
    <dbReference type="NCBI Taxonomy" id="1353952"/>
    <lineage>
        <taxon>Eukaryota</taxon>
        <taxon>Fungi</taxon>
        <taxon>Dikarya</taxon>
        <taxon>Basidiomycota</taxon>
        <taxon>Agaricomycotina</taxon>
        <taxon>Dacrymycetes</taxon>
        <taxon>Dacrymycetales</taxon>
        <taxon>Dacrymycetaceae</taxon>
        <taxon>Calocera</taxon>
    </lineage>
</organism>